<accession>A0ABD3FY06</accession>
<gene>
    <name evidence="1" type="ORF">V7S43_004037</name>
</gene>
<dbReference type="AlphaFoldDB" id="A0ABD3FY06"/>
<protein>
    <submittedName>
        <fullName evidence="1">Uncharacterized protein</fullName>
    </submittedName>
</protein>
<evidence type="ECO:0000313" key="2">
    <source>
        <dbReference type="Proteomes" id="UP001632037"/>
    </source>
</evidence>
<sequence>MVVQSSSGVSGVNCGDEATVIDWYSCLVPINVGYKSGSDLNRFVKIIAESGEEDSKQMTDMMKKLMVRDDSPVDKLAHSSMNCG</sequence>
<keyword evidence="2" id="KW-1185">Reference proteome</keyword>
<name>A0ABD3FY06_9STRA</name>
<organism evidence="1 2">
    <name type="scientific">Phytophthora oleae</name>
    <dbReference type="NCBI Taxonomy" id="2107226"/>
    <lineage>
        <taxon>Eukaryota</taxon>
        <taxon>Sar</taxon>
        <taxon>Stramenopiles</taxon>
        <taxon>Oomycota</taxon>
        <taxon>Peronosporomycetes</taxon>
        <taxon>Peronosporales</taxon>
        <taxon>Peronosporaceae</taxon>
        <taxon>Phytophthora</taxon>
    </lineage>
</organism>
<comment type="caution">
    <text evidence="1">The sequence shown here is derived from an EMBL/GenBank/DDBJ whole genome shotgun (WGS) entry which is preliminary data.</text>
</comment>
<evidence type="ECO:0000313" key="1">
    <source>
        <dbReference type="EMBL" id="KAL3670852.1"/>
    </source>
</evidence>
<proteinExistence type="predicted"/>
<dbReference type="Proteomes" id="UP001632037">
    <property type="component" value="Unassembled WGS sequence"/>
</dbReference>
<dbReference type="EMBL" id="JBIMZQ010000006">
    <property type="protein sequence ID" value="KAL3670852.1"/>
    <property type="molecule type" value="Genomic_DNA"/>
</dbReference>
<reference evidence="1 2" key="1">
    <citation type="submission" date="2024-09" db="EMBL/GenBank/DDBJ databases">
        <title>Genome sequencing and assembly of Phytophthora oleae, isolate VK10A, causative agent of rot of olive drupes.</title>
        <authorList>
            <person name="Conti Taguali S."/>
            <person name="Riolo M."/>
            <person name="La Spada F."/>
            <person name="Cacciola S.O."/>
            <person name="Dionisio G."/>
        </authorList>
    </citation>
    <scope>NUCLEOTIDE SEQUENCE [LARGE SCALE GENOMIC DNA]</scope>
    <source>
        <strain evidence="1 2">VK10A</strain>
    </source>
</reference>